<dbReference type="OrthoDB" id="5401170at2759"/>
<dbReference type="Proteomes" id="UP000651452">
    <property type="component" value="Unassembled WGS sequence"/>
</dbReference>
<dbReference type="Gene3D" id="1.10.510.10">
    <property type="entry name" value="Transferase(Phosphotransferase) domain 1"/>
    <property type="match status" value="2"/>
</dbReference>
<accession>A0A8H7MDB2</accession>
<gene>
    <name evidence="1" type="ORF">EKO04_010090</name>
</gene>
<keyword evidence="2" id="KW-1185">Reference proteome</keyword>
<reference evidence="1" key="1">
    <citation type="submission" date="2018-12" db="EMBL/GenBank/DDBJ databases">
        <authorList>
            <person name="Syme R.A."/>
            <person name="Farfan-Caceres L."/>
            <person name="Lichtenzveig J."/>
        </authorList>
    </citation>
    <scope>NUCLEOTIDE SEQUENCE</scope>
    <source>
        <strain evidence="1">Al4</strain>
    </source>
</reference>
<reference evidence="1" key="2">
    <citation type="submission" date="2020-09" db="EMBL/GenBank/DDBJ databases">
        <title>Reference genome assembly for Australian Ascochyta lentis isolate Al4.</title>
        <authorList>
            <person name="Lee R.C."/>
            <person name="Farfan-Caceres L.M."/>
            <person name="Debler J.W."/>
            <person name="Williams A.H."/>
            <person name="Henares B.M."/>
        </authorList>
    </citation>
    <scope>NUCLEOTIDE SEQUENCE</scope>
    <source>
        <strain evidence="1">Al4</strain>
    </source>
</reference>
<name>A0A8H7MDB2_9PLEO</name>
<comment type="caution">
    <text evidence="1">The sequence shown here is derived from an EMBL/GenBank/DDBJ whole genome shotgun (WGS) entry which is preliminary data.</text>
</comment>
<organism evidence="1 2">
    <name type="scientific">Ascochyta lentis</name>
    <dbReference type="NCBI Taxonomy" id="205686"/>
    <lineage>
        <taxon>Eukaryota</taxon>
        <taxon>Fungi</taxon>
        <taxon>Dikarya</taxon>
        <taxon>Ascomycota</taxon>
        <taxon>Pezizomycotina</taxon>
        <taxon>Dothideomycetes</taxon>
        <taxon>Pleosporomycetidae</taxon>
        <taxon>Pleosporales</taxon>
        <taxon>Pleosporineae</taxon>
        <taxon>Didymellaceae</taxon>
        <taxon>Ascochyta</taxon>
    </lineage>
</organism>
<dbReference type="AlphaFoldDB" id="A0A8H7MDB2"/>
<evidence type="ECO:0000313" key="1">
    <source>
        <dbReference type="EMBL" id="KAF9691854.1"/>
    </source>
</evidence>
<dbReference type="EMBL" id="RZGK01000019">
    <property type="protein sequence ID" value="KAF9691854.1"/>
    <property type="molecule type" value="Genomic_DNA"/>
</dbReference>
<proteinExistence type="predicted"/>
<sequence>MNMFTEFLPCITEKRLQVQQGRTGLLGATIYFTNGTSWRLTKALTEPKYQQADPPFEARQVFECSRVCDPDGSYAAVDVAVVKVKYQVRGTEESIAFLEENLHDCQARFERPLDSRRQKKAQKPLLHARKLIGLAMQPVETPHRYTLDEIKALRHFRDTNCAHTPHFIDSTTYQLPPGVDQQSIIGGFVTFILISKMPGERLVHAEFWGKTAEEREKIRRAFKEALLDVWSQGIVPFDCAMLNIIWDREGSKCYIVDFEDYAAGNFEDVETIWNESLKARRSFNIVAEKSAVKAYAVLYKLVLWCEKPIVVIDGSGASSGLLGATIGFPDGSRWRLRSALTGRKYQQGEPPFECRQVFECVCVCDPGNLYSEAKSAIIKVKYQVEGLEESLWFYAHYISECRKALFGDCGSVSHKRKLEDLEKVEELCYPATHPVVIPHQYTSNEIIALWRLCKTSCVHSPQFMNNAMDCLMSGIDTQGMVGGFVVFILMTKVPGVQLSREILQSKTIEERNVIRKAFKTALLELWKRRIEPEDCALRNLMWDDEQRKCYIVDFEDWSNLKTPLAKKYWEDSFWGDWGLSEELGLN</sequence>
<protein>
    <submittedName>
        <fullName evidence="1">Uncharacterized protein</fullName>
    </submittedName>
</protein>
<evidence type="ECO:0000313" key="2">
    <source>
        <dbReference type="Proteomes" id="UP000651452"/>
    </source>
</evidence>